<comment type="similarity">
    <text evidence="8">Belongs to the adenylyl cyclase class-4/guanylyl cyclase family.</text>
</comment>
<dbReference type="PROSITE" id="PS50110">
    <property type="entry name" value="RESPONSE_REGULATORY"/>
    <property type="match status" value="1"/>
</dbReference>
<keyword evidence="13" id="KW-1185">Reference proteome</keyword>
<evidence type="ECO:0000256" key="4">
    <source>
        <dbReference type="ARBA" id="ARBA00022989"/>
    </source>
</evidence>
<dbReference type="PANTHER" id="PTHR11920:SF335">
    <property type="entry name" value="GUANYLATE CYCLASE"/>
    <property type="match status" value="1"/>
</dbReference>
<dbReference type="SMART" id="SM00448">
    <property type="entry name" value="REC"/>
    <property type="match status" value="1"/>
</dbReference>
<protein>
    <submittedName>
        <fullName evidence="12">Heme NO binding associated</fullName>
    </submittedName>
</protein>
<dbReference type="SUPFAM" id="SSF52172">
    <property type="entry name" value="CheY-like"/>
    <property type="match status" value="1"/>
</dbReference>
<dbReference type="CDD" id="cd07302">
    <property type="entry name" value="CHD"/>
    <property type="match status" value="1"/>
</dbReference>
<evidence type="ECO:0000256" key="6">
    <source>
        <dbReference type="ARBA" id="ARBA00023239"/>
    </source>
</evidence>
<dbReference type="GO" id="GO:0004383">
    <property type="term" value="F:guanylate cyclase activity"/>
    <property type="evidence" value="ECO:0007669"/>
    <property type="project" value="UniProtKB-EC"/>
</dbReference>
<dbReference type="FunFam" id="3.30.70.1230:FF:000030">
    <property type="entry name" value="Si:ch211-215j19.12"/>
    <property type="match status" value="1"/>
</dbReference>
<dbReference type="SUPFAM" id="SSF55073">
    <property type="entry name" value="Nucleotide cyclase"/>
    <property type="match status" value="1"/>
</dbReference>
<dbReference type="OrthoDB" id="9806735at2"/>
<reference evidence="13" key="1">
    <citation type="submission" date="2016-10" db="EMBL/GenBank/DDBJ databases">
        <authorList>
            <person name="Varghese N."/>
            <person name="Submissions S."/>
        </authorList>
    </citation>
    <scope>NUCLEOTIDE SEQUENCE [LARGE SCALE GENOMIC DNA]</scope>
    <source>
        <strain evidence="13">ATCC 25963</strain>
    </source>
</reference>
<comment type="subcellular location">
    <subcellularLocation>
        <location evidence="1">Membrane</location>
    </subcellularLocation>
</comment>
<dbReference type="InterPro" id="IPR018297">
    <property type="entry name" value="A/G_cyclase_CS"/>
</dbReference>
<dbReference type="AlphaFoldDB" id="A0A1I2AX47"/>
<proteinExistence type="inferred from homology"/>
<evidence type="ECO:0000256" key="9">
    <source>
        <dbReference type="SAM" id="Coils"/>
    </source>
</evidence>
<dbReference type="Gene3D" id="3.40.50.2300">
    <property type="match status" value="1"/>
</dbReference>
<evidence type="ECO:0000256" key="7">
    <source>
        <dbReference type="PROSITE-ProRule" id="PRU00169"/>
    </source>
</evidence>
<dbReference type="InterPro" id="IPR001054">
    <property type="entry name" value="A/G_cyclase"/>
</dbReference>
<keyword evidence="4" id="KW-1133">Transmembrane helix</keyword>
<dbReference type="EMBL" id="FOMX01000014">
    <property type="protein sequence ID" value="SFE48198.1"/>
    <property type="molecule type" value="Genomic_DNA"/>
</dbReference>
<evidence type="ECO:0000256" key="3">
    <source>
        <dbReference type="ARBA" id="ARBA00022741"/>
    </source>
</evidence>
<dbReference type="GO" id="GO:0000166">
    <property type="term" value="F:nucleotide binding"/>
    <property type="evidence" value="ECO:0007669"/>
    <property type="project" value="UniProtKB-KW"/>
</dbReference>
<evidence type="ECO:0000313" key="13">
    <source>
        <dbReference type="Proteomes" id="UP000199400"/>
    </source>
</evidence>
<name>A0A1I2AX47_9BACT</name>
<dbReference type="PROSITE" id="PS50125">
    <property type="entry name" value="GUANYLATE_CYCLASE_2"/>
    <property type="match status" value="1"/>
</dbReference>
<dbReference type="SMART" id="SM00044">
    <property type="entry name" value="CYCc"/>
    <property type="match status" value="1"/>
</dbReference>
<evidence type="ECO:0000256" key="1">
    <source>
        <dbReference type="ARBA" id="ARBA00004370"/>
    </source>
</evidence>
<dbReference type="GO" id="GO:0001653">
    <property type="term" value="F:peptide receptor activity"/>
    <property type="evidence" value="ECO:0007669"/>
    <property type="project" value="TreeGrafter"/>
</dbReference>
<dbReference type="PANTHER" id="PTHR11920">
    <property type="entry name" value="GUANYLYL CYCLASE"/>
    <property type="match status" value="1"/>
</dbReference>
<dbReference type="InterPro" id="IPR029787">
    <property type="entry name" value="Nucleotide_cyclase"/>
</dbReference>
<keyword evidence="3" id="KW-0547">Nucleotide-binding</keyword>
<dbReference type="CDD" id="cd19920">
    <property type="entry name" value="REC_PA4781-like"/>
    <property type="match status" value="1"/>
</dbReference>
<dbReference type="GO" id="GO:0007168">
    <property type="term" value="P:receptor guanylyl cyclase signaling pathway"/>
    <property type="evidence" value="ECO:0007669"/>
    <property type="project" value="TreeGrafter"/>
</dbReference>
<feature type="domain" description="Response regulatory" evidence="10">
    <location>
        <begin position="12"/>
        <end position="128"/>
    </location>
</feature>
<dbReference type="GO" id="GO:0000160">
    <property type="term" value="P:phosphorelay signal transduction system"/>
    <property type="evidence" value="ECO:0007669"/>
    <property type="project" value="InterPro"/>
</dbReference>
<evidence type="ECO:0000256" key="2">
    <source>
        <dbReference type="ARBA" id="ARBA00022692"/>
    </source>
</evidence>
<feature type="modified residue" description="4-aspartylphosphate" evidence="7">
    <location>
        <position position="61"/>
    </location>
</feature>
<keyword evidence="2" id="KW-0812">Transmembrane</keyword>
<dbReference type="Pfam" id="PF00072">
    <property type="entry name" value="Response_reg"/>
    <property type="match status" value="1"/>
</dbReference>
<keyword evidence="7" id="KW-0597">Phosphoprotein</keyword>
<evidence type="ECO:0000259" key="11">
    <source>
        <dbReference type="PROSITE" id="PS50125"/>
    </source>
</evidence>
<gene>
    <name evidence="12" type="ORF">SAMN02745121_04415</name>
</gene>
<evidence type="ECO:0000259" key="10">
    <source>
        <dbReference type="PROSITE" id="PS50110"/>
    </source>
</evidence>
<keyword evidence="5" id="KW-0472">Membrane</keyword>
<organism evidence="12 13">
    <name type="scientific">Nannocystis exedens</name>
    <dbReference type="NCBI Taxonomy" id="54"/>
    <lineage>
        <taxon>Bacteria</taxon>
        <taxon>Pseudomonadati</taxon>
        <taxon>Myxococcota</taxon>
        <taxon>Polyangia</taxon>
        <taxon>Nannocystales</taxon>
        <taxon>Nannocystaceae</taxon>
        <taxon>Nannocystis</taxon>
    </lineage>
</organism>
<dbReference type="PROSITE" id="PS00452">
    <property type="entry name" value="GUANYLATE_CYCLASE_1"/>
    <property type="match status" value="1"/>
</dbReference>
<feature type="domain" description="Guanylate cyclase" evidence="11">
    <location>
        <begin position="189"/>
        <end position="316"/>
    </location>
</feature>
<accession>A0A1I2AX47</accession>
<dbReference type="InterPro" id="IPR001789">
    <property type="entry name" value="Sig_transdc_resp-reg_receiver"/>
</dbReference>
<sequence>MSEKSYQPVRGDILVVDDTLVNLRILTEMLAAQGYKVRPVTSGPQALQAAAAAAPDLVLLDINMPGMTGYEVCQQLKAQSDTRDVPVIFMSARDEVLDKIRAFEVGGVDYVTKPFHLEELLARVATHVSLRALQRQLEDARLLAESAAAALADEKRRSDDLLYSMLPQSVANTLREGRSVVGDHYPQVTVLFCDIVDYTRAASDHSPLEVFELLGRLYTRFDALIERHPVYKIKTVGDCYVIAGGVPDPNPRHADAICDVALDMLEAVEGMALPTGAPLQIRIGVNSGPVVAGVVGTKMPRFCLYGDTVNIASRMETTSQPMHVQISQSTHALIDPNRYEIEERGEVALKGRGNMRTYFVRRR</sequence>
<dbReference type="GO" id="GO:0004016">
    <property type="term" value="F:adenylate cyclase activity"/>
    <property type="evidence" value="ECO:0007669"/>
    <property type="project" value="TreeGrafter"/>
</dbReference>
<evidence type="ECO:0000256" key="8">
    <source>
        <dbReference type="RuleBase" id="RU000405"/>
    </source>
</evidence>
<dbReference type="GO" id="GO:0005886">
    <property type="term" value="C:plasma membrane"/>
    <property type="evidence" value="ECO:0007669"/>
    <property type="project" value="TreeGrafter"/>
</dbReference>
<feature type="coiled-coil region" evidence="9">
    <location>
        <begin position="130"/>
        <end position="157"/>
    </location>
</feature>
<keyword evidence="9" id="KW-0175">Coiled coil</keyword>
<dbReference type="Pfam" id="PF00211">
    <property type="entry name" value="Guanylate_cyc"/>
    <property type="match status" value="1"/>
</dbReference>
<evidence type="ECO:0000256" key="5">
    <source>
        <dbReference type="ARBA" id="ARBA00023136"/>
    </source>
</evidence>
<dbReference type="Gene3D" id="3.30.70.1230">
    <property type="entry name" value="Nucleotide cyclase"/>
    <property type="match status" value="1"/>
</dbReference>
<dbReference type="STRING" id="54.SAMN02745121_04415"/>
<dbReference type="Proteomes" id="UP000199400">
    <property type="component" value="Unassembled WGS sequence"/>
</dbReference>
<keyword evidence="6 8" id="KW-0456">Lyase</keyword>
<dbReference type="RefSeq" id="WP_096332068.1">
    <property type="nucleotide sequence ID" value="NZ_FOMX01000014.1"/>
</dbReference>
<dbReference type="InterPro" id="IPR011006">
    <property type="entry name" value="CheY-like_superfamily"/>
</dbReference>
<dbReference type="InterPro" id="IPR050401">
    <property type="entry name" value="Cyclic_nucleotide_synthase"/>
</dbReference>
<evidence type="ECO:0000313" key="12">
    <source>
        <dbReference type="EMBL" id="SFE48198.1"/>
    </source>
</evidence>